<evidence type="ECO:0000313" key="2">
    <source>
        <dbReference type="EMBL" id="CAD1818728.1"/>
    </source>
</evidence>
<feature type="region of interest" description="Disordered" evidence="1">
    <location>
        <begin position="79"/>
        <end position="100"/>
    </location>
</feature>
<feature type="compositionally biased region" description="Basic residues" evidence="1">
    <location>
        <begin position="29"/>
        <end position="43"/>
    </location>
</feature>
<name>A0A6V7NJN2_ANACO</name>
<evidence type="ECO:0000256" key="1">
    <source>
        <dbReference type="SAM" id="MobiDB-lite"/>
    </source>
</evidence>
<organism evidence="2">
    <name type="scientific">Ananas comosus var. bracteatus</name>
    <name type="common">red pineapple</name>
    <dbReference type="NCBI Taxonomy" id="296719"/>
    <lineage>
        <taxon>Eukaryota</taxon>
        <taxon>Viridiplantae</taxon>
        <taxon>Streptophyta</taxon>
        <taxon>Embryophyta</taxon>
        <taxon>Tracheophyta</taxon>
        <taxon>Spermatophyta</taxon>
        <taxon>Magnoliopsida</taxon>
        <taxon>Liliopsida</taxon>
        <taxon>Poales</taxon>
        <taxon>Bromeliaceae</taxon>
        <taxon>Bromelioideae</taxon>
        <taxon>Ananas</taxon>
    </lineage>
</organism>
<accession>A0A6V7NJN2</accession>
<gene>
    <name evidence="2" type="ORF">CB5_LOCUS1939</name>
</gene>
<reference evidence="2" key="1">
    <citation type="submission" date="2020-07" db="EMBL/GenBank/DDBJ databases">
        <authorList>
            <person name="Lin J."/>
        </authorList>
    </citation>
    <scope>NUCLEOTIDE SEQUENCE</scope>
</reference>
<dbReference type="AlphaFoldDB" id="A0A6V7NJN2"/>
<proteinExistence type="predicted"/>
<dbReference type="EMBL" id="LR862139">
    <property type="protein sequence ID" value="CAD1818728.1"/>
    <property type="molecule type" value="Genomic_DNA"/>
</dbReference>
<protein>
    <submittedName>
        <fullName evidence="2">Uncharacterized protein</fullName>
    </submittedName>
</protein>
<feature type="region of interest" description="Disordered" evidence="1">
    <location>
        <begin position="170"/>
        <end position="209"/>
    </location>
</feature>
<sequence>MLHRGLPDDLPLLLRPRLRPLLRCRRRRRGPRHRRRCHRRRAPASHSGALEPDRHSPRWGGTVVCREAPWRHAQYGDRSRSRSFSCSNGSGEGGRGRMGRVGGIGESGSILGDFYCYDELWSRLVRLRAENREFATRIGDAAHLFAVLPATPTGSGPSSHPSVVVSCWPPTKKEKEEGGRSGACRQAGRLRSGPGRGGRGPRRGAVGGGVGGEAELGELSWQLGRACGLRKKSKPSKKFLLIGVAKYPGTAPNQAKEGSFWRASSSDLSFWIDGLLSWGCCCRRIEVKCCWCC</sequence>
<feature type="region of interest" description="Disordered" evidence="1">
    <location>
        <begin position="29"/>
        <end position="57"/>
    </location>
</feature>